<keyword evidence="2" id="KW-1185">Reference proteome</keyword>
<evidence type="ECO:0008006" key="3">
    <source>
        <dbReference type="Google" id="ProtNLM"/>
    </source>
</evidence>
<accession>A0A371K2A0</accession>
<gene>
    <name evidence="1" type="ORF">DX914_02310</name>
</gene>
<dbReference type="RefSeq" id="WP_115857446.1">
    <property type="nucleotide sequence ID" value="NZ_QTSU01000001.1"/>
</dbReference>
<dbReference type="AlphaFoldDB" id="A0A371K2A0"/>
<evidence type="ECO:0000313" key="1">
    <source>
        <dbReference type="EMBL" id="RDZ28004.1"/>
    </source>
</evidence>
<comment type="caution">
    <text evidence="1">The sequence shown here is derived from an EMBL/GenBank/DDBJ whole genome shotgun (WGS) entry which is preliminary data.</text>
</comment>
<dbReference type="Proteomes" id="UP000264492">
    <property type="component" value="Unassembled WGS sequence"/>
</dbReference>
<dbReference type="Pfam" id="PF02810">
    <property type="entry name" value="SEC-C"/>
    <property type="match status" value="1"/>
</dbReference>
<organism evidence="1 2">
    <name type="scientific">Lysobacter silvisoli</name>
    <dbReference type="NCBI Taxonomy" id="2293254"/>
    <lineage>
        <taxon>Bacteria</taxon>
        <taxon>Pseudomonadati</taxon>
        <taxon>Pseudomonadota</taxon>
        <taxon>Gammaproteobacteria</taxon>
        <taxon>Lysobacterales</taxon>
        <taxon>Lysobacteraceae</taxon>
        <taxon>Lysobacter</taxon>
    </lineage>
</organism>
<name>A0A371K2A0_9GAMM</name>
<dbReference type="InterPro" id="IPR004027">
    <property type="entry name" value="SEC_C_motif"/>
</dbReference>
<dbReference type="OrthoDB" id="1551443at2"/>
<proteinExistence type="predicted"/>
<sequence>MTAGEGPRQKLSRENYYVPEWYQRGFRLDGADAWLLNISPPRLRPDGSPILVAPRPRPPKACFWEKDLYVTRFGEKFNDQVETVLFQDIDDFGATAVRAFIGGDPIAVHDQYRPMLAYLGAQTLRTPKGLDWIRSRYPALSQIELLVEMQHLRHMFGTLWAESVHEVVSAEDSSVKFLLTDQPVTTFNAALPVDAAPLAYPDDAPVTWNGTQTLFALDQNHLLILTHVHYAKNPGAVEPTAKRTNARFFGNTLMRTDALIRSRRFDSDAVIAINTWLKSRARRYIAAGKPEWLYPELDQPIDRTSLAQLLRPPEEGLWRFGGEIHIGYKDGTFGYRDPYGRTSREHEFVAKPLSTKSPAPGDPCPCGRGDTFAQCCEPLPPWQRPPWDVWSVRERNEGFLRAIYGVLDIKDESAWDRIQRTLSDEQVARLHRISQSLWPPDTDLTALLPRPGDGRLRAVYMGPSDVRSAGKSFISLVPLFDQIWVMDPFIAARNLRPEYSPVTTPGPHKQQLLKNVMFWLMLEPLIRAGKVVVFPDPGDISPEFQHAMREMALERTANWHPKPQDFVEFRGFSTEDMKRSLLQLPDDVLRPIFKRATPDKSDAFIQQAIDHMRCDAERDPLALLQLLPDATLLNQTFALRSVNLEVAVFIAQSLGAVIVTNVRALWEHLHLHTRAAATLGEAPSTDAGMHMKGAMNPFDSLEVAASPTAEAARVALRHLLTAAGDRRDTAKALAALGTRLAALMGDGKALHNPDATLTLAVTASMPISGFETPTAQRLIVGFGRGEPPASLGLVLFCKADFDDVDKAEEYDD</sequence>
<protein>
    <recommendedName>
        <fullName evidence="3">DUF4238 domain-containing protein</fullName>
    </recommendedName>
</protein>
<dbReference type="EMBL" id="QTSU01000001">
    <property type="protein sequence ID" value="RDZ28004.1"/>
    <property type="molecule type" value="Genomic_DNA"/>
</dbReference>
<evidence type="ECO:0000313" key="2">
    <source>
        <dbReference type="Proteomes" id="UP000264492"/>
    </source>
</evidence>
<reference evidence="1 2" key="1">
    <citation type="submission" date="2018-08" db="EMBL/GenBank/DDBJ databases">
        <title>Lysobacter sp. zong2l5, whole genome shotgun sequence.</title>
        <authorList>
            <person name="Zhang X."/>
            <person name="Feng G."/>
            <person name="Zhu H."/>
        </authorList>
    </citation>
    <scope>NUCLEOTIDE SEQUENCE [LARGE SCALE GENOMIC DNA]</scope>
    <source>
        <strain evidence="2">zong2l5</strain>
    </source>
</reference>